<evidence type="ECO:0000256" key="3">
    <source>
        <dbReference type="ARBA" id="ARBA00023163"/>
    </source>
</evidence>
<dbReference type="InterPro" id="IPR009057">
    <property type="entry name" value="Homeodomain-like_sf"/>
</dbReference>
<keyword evidence="3" id="KW-0804">Transcription</keyword>
<accession>A0AAQ2ZF33</accession>
<dbReference type="Pfam" id="PF12833">
    <property type="entry name" value="HTH_18"/>
    <property type="match status" value="1"/>
</dbReference>
<dbReference type="SUPFAM" id="SSF46689">
    <property type="entry name" value="Homeodomain-like"/>
    <property type="match status" value="2"/>
</dbReference>
<dbReference type="InterPro" id="IPR018060">
    <property type="entry name" value="HTH_AraC"/>
</dbReference>
<dbReference type="AlphaFoldDB" id="A0AAQ2ZF33"/>
<gene>
    <name evidence="5" type="ORF">OENI_0102</name>
</gene>
<dbReference type="Proteomes" id="UP000294726">
    <property type="component" value="Chromosome"/>
</dbReference>
<evidence type="ECO:0000256" key="2">
    <source>
        <dbReference type="ARBA" id="ARBA00023125"/>
    </source>
</evidence>
<dbReference type="InterPro" id="IPR020449">
    <property type="entry name" value="Tscrpt_reg_AraC-type_HTH"/>
</dbReference>
<keyword evidence="1" id="KW-0805">Transcription regulation</keyword>
<dbReference type="Gene3D" id="1.10.10.60">
    <property type="entry name" value="Homeodomain-like"/>
    <property type="match status" value="2"/>
</dbReference>
<dbReference type="PANTHER" id="PTHR47893">
    <property type="entry name" value="REGULATORY PROTEIN PCHR"/>
    <property type="match status" value="1"/>
</dbReference>
<dbReference type="PANTHER" id="PTHR47893:SF1">
    <property type="entry name" value="REGULATORY PROTEIN PCHR"/>
    <property type="match status" value="1"/>
</dbReference>
<evidence type="ECO:0000313" key="6">
    <source>
        <dbReference type="Proteomes" id="UP000294726"/>
    </source>
</evidence>
<dbReference type="InterPro" id="IPR053142">
    <property type="entry name" value="PchR_regulatory_protein"/>
</dbReference>
<dbReference type="SMART" id="SM00342">
    <property type="entry name" value="HTH_ARAC"/>
    <property type="match status" value="1"/>
</dbReference>
<dbReference type="EMBL" id="LR031358">
    <property type="protein sequence ID" value="VDB97033.1"/>
    <property type="molecule type" value="Genomic_DNA"/>
</dbReference>
<dbReference type="GO" id="GO:0043565">
    <property type="term" value="F:sequence-specific DNA binding"/>
    <property type="evidence" value="ECO:0007669"/>
    <property type="project" value="InterPro"/>
</dbReference>
<reference evidence="5 6" key="1">
    <citation type="submission" date="2018-08" db="EMBL/GenBank/DDBJ databases">
        <authorList>
            <person name="Lorentzen P. G. S. M."/>
        </authorList>
    </citation>
    <scope>NUCLEOTIDE SEQUENCE [LARGE SCALE GENOMIC DNA]</scope>
    <source>
        <strain evidence="5 6">CRBO_1381</strain>
    </source>
</reference>
<organism evidence="5 6">
    <name type="scientific">Oenococcus oeni</name>
    <name type="common">Leuconostoc oenos</name>
    <dbReference type="NCBI Taxonomy" id="1247"/>
    <lineage>
        <taxon>Bacteria</taxon>
        <taxon>Bacillati</taxon>
        <taxon>Bacillota</taxon>
        <taxon>Bacilli</taxon>
        <taxon>Lactobacillales</taxon>
        <taxon>Lactobacillaceae</taxon>
        <taxon>Oenococcus</taxon>
    </lineage>
</organism>
<keyword evidence="2" id="KW-0238">DNA-binding</keyword>
<evidence type="ECO:0000259" key="4">
    <source>
        <dbReference type="PROSITE" id="PS01124"/>
    </source>
</evidence>
<protein>
    <submittedName>
        <fullName evidence="5">Transcriptional regulator</fullName>
    </submittedName>
</protein>
<dbReference type="GO" id="GO:0003700">
    <property type="term" value="F:DNA-binding transcription factor activity"/>
    <property type="evidence" value="ECO:0007669"/>
    <property type="project" value="InterPro"/>
</dbReference>
<dbReference type="PRINTS" id="PR00032">
    <property type="entry name" value="HTHARAC"/>
</dbReference>
<sequence length="308" mass="36393">MQYKSFWKYGNNSSLKKNISFGQGDSLLKSSYIEIFNGLEIFIHNYEISNFNYPIKMSKNVIRIDYSYNEIVEFGKSKNKKLYLFPGILKFDKRIMDQNNYSFRKGHYQGITILVKKDIKDPFLKQFFGEGKLFGSFNQSEDYFFLKSDFIKNFFDSLLIPDISDSLLFLRLKAIELLLYLSSERATKDIISKQKISIEKIGILRDIQIYLDNNLDRKISLTFLSNNFHISESKLEYLFKDTYGITIHDYFLIQKIDYACQMLKNTNNKITDIANEVGYENASKFSAVFKNRKLLTPREYRYLNKIIN</sequence>
<feature type="domain" description="HTH araC/xylS-type" evidence="4">
    <location>
        <begin position="205"/>
        <end position="303"/>
    </location>
</feature>
<proteinExistence type="predicted"/>
<evidence type="ECO:0000313" key="5">
    <source>
        <dbReference type="EMBL" id="VDB97033.1"/>
    </source>
</evidence>
<name>A0AAQ2ZF33_OENOE</name>
<dbReference type="PROSITE" id="PS01124">
    <property type="entry name" value="HTH_ARAC_FAMILY_2"/>
    <property type="match status" value="1"/>
</dbReference>
<evidence type="ECO:0000256" key="1">
    <source>
        <dbReference type="ARBA" id="ARBA00023015"/>
    </source>
</evidence>